<name>A0A506UFJ2_9HYPH</name>
<evidence type="ECO:0000313" key="4">
    <source>
        <dbReference type="Proteomes" id="UP000318801"/>
    </source>
</evidence>
<evidence type="ECO:0000313" key="3">
    <source>
        <dbReference type="EMBL" id="TPW31629.1"/>
    </source>
</evidence>
<dbReference type="InterPro" id="IPR009739">
    <property type="entry name" value="LprI-like_N"/>
</dbReference>
<dbReference type="Gene3D" id="1.20.1270.180">
    <property type="match status" value="1"/>
</dbReference>
<sequence>MKLSLALLTTALGLLAAVPTRADDIRYSNAATAACLADAGDAAARRDCAGLSAKACEDATDDGATTYGMIECLRLETGYWDDLLNKTYQDLLKRAGDMDQANADDPRTTMLVRDTLRDMQRDWISFRDKTCTYEYSLWQGGTISGPVSASCFLRMTADQYLYLAGSWPGE</sequence>
<accession>A0A506UFJ2</accession>
<dbReference type="AlphaFoldDB" id="A0A506UFJ2"/>
<keyword evidence="1" id="KW-0732">Signal</keyword>
<protein>
    <submittedName>
        <fullName evidence="3">DUF1311 domain-containing protein</fullName>
    </submittedName>
</protein>
<evidence type="ECO:0000256" key="1">
    <source>
        <dbReference type="SAM" id="SignalP"/>
    </source>
</evidence>
<organism evidence="3 4">
    <name type="scientific">Martelella alba</name>
    <dbReference type="NCBI Taxonomy" id="2590451"/>
    <lineage>
        <taxon>Bacteria</taxon>
        <taxon>Pseudomonadati</taxon>
        <taxon>Pseudomonadota</taxon>
        <taxon>Alphaproteobacteria</taxon>
        <taxon>Hyphomicrobiales</taxon>
        <taxon>Aurantimonadaceae</taxon>
        <taxon>Martelella</taxon>
    </lineage>
</organism>
<keyword evidence="4" id="KW-1185">Reference proteome</keyword>
<dbReference type="EMBL" id="VHLG01000003">
    <property type="protein sequence ID" value="TPW31629.1"/>
    <property type="molecule type" value="Genomic_DNA"/>
</dbReference>
<comment type="caution">
    <text evidence="3">The sequence shown here is derived from an EMBL/GenBank/DDBJ whole genome shotgun (WGS) entry which is preliminary data.</text>
</comment>
<evidence type="ECO:0000259" key="2">
    <source>
        <dbReference type="Pfam" id="PF07007"/>
    </source>
</evidence>
<feature type="signal peptide" evidence="1">
    <location>
        <begin position="1"/>
        <end position="22"/>
    </location>
</feature>
<feature type="domain" description="Lysozyme inhibitor LprI-like N-terminal" evidence="2">
    <location>
        <begin position="56"/>
        <end position="160"/>
    </location>
</feature>
<dbReference type="RefSeq" id="WP_141148398.1">
    <property type="nucleotide sequence ID" value="NZ_VHLG01000003.1"/>
</dbReference>
<feature type="chain" id="PRO_5021277030" evidence="1">
    <location>
        <begin position="23"/>
        <end position="170"/>
    </location>
</feature>
<gene>
    <name evidence="3" type="ORF">FJU08_07745</name>
</gene>
<dbReference type="Pfam" id="PF07007">
    <property type="entry name" value="LprI"/>
    <property type="match status" value="1"/>
</dbReference>
<reference evidence="3 4" key="1">
    <citation type="submission" date="2019-06" db="EMBL/GenBank/DDBJ databases">
        <authorList>
            <person name="Li M."/>
        </authorList>
    </citation>
    <scope>NUCLEOTIDE SEQUENCE [LARGE SCALE GENOMIC DNA]</scope>
    <source>
        <strain evidence="3 4">BGMRC2036</strain>
    </source>
</reference>
<dbReference type="Proteomes" id="UP000318801">
    <property type="component" value="Unassembled WGS sequence"/>
</dbReference>
<dbReference type="OrthoDB" id="7340239at2"/>
<proteinExistence type="predicted"/>